<feature type="transmembrane region" description="Helical" evidence="1">
    <location>
        <begin position="7"/>
        <end position="27"/>
    </location>
</feature>
<keyword evidence="1" id="KW-0472">Membrane</keyword>
<keyword evidence="1" id="KW-1133">Transmembrane helix</keyword>
<comment type="caution">
    <text evidence="2">The sequence shown here is derived from an EMBL/GenBank/DDBJ whole genome shotgun (WGS) entry which is preliminary data.</text>
</comment>
<dbReference type="PANTHER" id="PTHR37304">
    <property type="entry name" value="MEMBRANE PROTEIN-RELATED"/>
    <property type="match status" value="1"/>
</dbReference>
<sequence length="78" mass="8421">MKVLHYVTFALLVIGGLNWLLVGIFKWDIGTLLFGSQEAIPSRIIYILVGLSAIAVAATHKKDCKVCSAEMPASGQTM</sequence>
<accession>A0A1F8DW37</accession>
<reference evidence="2 3" key="1">
    <citation type="journal article" date="2016" name="Nat. Commun.">
        <title>Thousands of microbial genomes shed light on interconnected biogeochemical processes in an aquifer system.</title>
        <authorList>
            <person name="Anantharaman K."/>
            <person name="Brown C.T."/>
            <person name="Hug L.A."/>
            <person name="Sharon I."/>
            <person name="Castelle C.J."/>
            <person name="Probst A.J."/>
            <person name="Thomas B.C."/>
            <person name="Singh A."/>
            <person name="Wilkins M.J."/>
            <person name="Karaoz U."/>
            <person name="Brodie E.L."/>
            <person name="Williams K.H."/>
            <person name="Hubbard S.S."/>
            <person name="Banfield J.F."/>
        </authorList>
    </citation>
    <scope>NUCLEOTIDE SEQUENCE [LARGE SCALE GENOMIC DNA]</scope>
</reference>
<organism evidence="2 3">
    <name type="scientific">Candidatus Wolfebacteria bacterium RIFOXYB1_FULL_54_12</name>
    <dbReference type="NCBI Taxonomy" id="1802559"/>
    <lineage>
        <taxon>Bacteria</taxon>
        <taxon>Candidatus Wolfeibacteriota</taxon>
    </lineage>
</organism>
<dbReference type="Proteomes" id="UP000176422">
    <property type="component" value="Unassembled WGS sequence"/>
</dbReference>
<protein>
    <recommendedName>
        <fullName evidence="4">DUF378 domain-containing protein</fullName>
    </recommendedName>
</protein>
<dbReference type="EMBL" id="MGIT01000003">
    <property type="protein sequence ID" value="OGM92722.1"/>
    <property type="molecule type" value="Genomic_DNA"/>
</dbReference>
<proteinExistence type="predicted"/>
<evidence type="ECO:0000256" key="1">
    <source>
        <dbReference type="SAM" id="Phobius"/>
    </source>
</evidence>
<dbReference type="InterPro" id="IPR007211">
    <property type="entry name" value="DUF378"/>
</dbReference>
<dbReference type="AlphaFoldDB" id="A0A1F8DW37"/>
<feature type="transmembrane region" description="Helical" evidence="1">
    <location>
        <begin position="39"/>
        <end position="58"/>
    </location>
</feature>
<keyword evidence="1" id="KW-0812">Transmembrane</keyword>
<evidence type="ECO:0008006" key="4">
    <source>
        <dbReference type="Google" id="ProtNLM"/>
    </source>
</evidence>
<name>A0A1F8DW37_9BACT</name>
<gene>
    <name evidence="2" type="ORF">A2372_00815</name>
</gene>
<dbReference type="PANTHER" id="PTHR37304:SF1">
    <property type="entry name" value="MEMBRANE PROTEIN"/>
    <property type="match status" value="1"/>
</dbReference>
<evidence type="ECO:0000313" key="3">
    <source>
        <dbReference type="Proteomes" id="UP000176422"/>
    </source>
</evidence>
<evidence type="ECO:0000313" key="2">
    <source>
        <dbReference type="EMBL" id="OGM92722.1"/>
    </source>
</evidence>
<dbReference type="Pfam" id="PF04070">
    <property type="entry name" value="DUF378"/>
    <property type="match status" value="1"/>
</dbReference>